<organism evidence="1 2">
    <name type="scientific">Desmophyllum pertusum</name>
    <dbReference type="NCBI Taxonomy" id="174260"/>
    <lineage>
        <taxon>Eukaryota</taxon>
        <taxon>Metazoa</taxon>
        <taxon>Cnidaria</taxon>
        <taxon>Anthozoa</taxon>
        <taxon>Hexacorallia</taxon>
        <taxon>Scleractinia</taxon>
        <taxon>Caryophylliina</taxon>
        <taxon>Caryophylliidae</taxon>
        <taxon>Desmophyllum</taxon>
    </lineage>
</organism>
<dbReference type="Proteomes" id="UP001163046">
    <property type="component" value="Unassembled WGS sequence"/>
</dbReference>
<gene>
    <name evidence="1" type="ORF">OS493_034367</name>
</gene>
<accession>A0A9X0D8N8</accession>
<protein>
    <submittedName>
        <fullName evidence="1">Uncharacterized protein</fullName>
    </submittedName>
</protein>
<dbReference type="EMBL" id="MU825444">
    <property type="protein sequence ID" value="KAJ7388979.1"/>
    <property type="molecule type" value="Genomic_DNA"/>
</dbReference>
<evidence type="ECO:0000313" key="1">
    <source>
        <dbReference type="EMBL" id="KAJ7388979.1"/>
    </source>
</evidence>
<comment type="caution">
    <text evidence="1">The sequence shown here is derived from an EMBL/GenBank/DDBJ whole genome shotgun (WGS) entry which is preliminary data.</text>
</comment>
<dbReference type="AlphaFoldDB" id="A0A9X0D8N8"/>
<name>A0A9X0D8N8_9CNID</name>
<reference evidence="1" key="1">
    <citation type="submission" date="2023-01" db="EMBL/GenBank/DDBJ databases">
        <title>Genome assembly of the deep-sea coral Lophelia pertusa.</title>
        <authorList>
            <person name="Herrera S."/>
            <person name="Cordes E."/>
        </authorList>
    </citation>
    <scope>NUCLEOTIDE SEQUENCE</scope>
    <source>
        <strain evidence="1">USNM1676648</strain>
        <tissue evidence="1">Polyp</tissue>
    </source>
</reference>
<sequence>MENSSAENVETQLITTAEGQEIHAEETYRQEIEDIVRGCIIEKDIMTQSHEEEISRMRRCFDLERKQLLKQLEMDKEQMIEASRITDCVANEVNFAVSETFVSDAGRLHSFPKTVQMYSAREAFIEGRMAATTSIK</sequence>
<dbReference type="OrthoDB" id="5982707at2759"/>
<keyword evidence="2" id="KW-1185">Reference proteome</keyword>
<proteinExistence type="predicted"/>
<evidence type="ECO:0000313" key="2">
    <source>
        <dbReference type="Proteomes" id="UP001163046"/>
    </source>
</evidence>